<name>A0A485M6C1_9ZZZZ</name>
<organism evidence="1">
    <name type="scientific">anaerobic digester metagenome</name>
    <dbReference type="NCBI Taxonomy" id="1263854"/>
    <lineage>
        <taxon>unclassified sequences</taxon>
        <taxon>metagenomes</taxon>
        <taxon>ecological metagenomes</taxon>
    </lineage>
</organism>
<gene>
    <name evidence="1" type="ORF">SCFA_2720003</name>
</gene>
<dbReference type="EMBL" id="CAADRN010000193">
    <property type="protein sequence ID" value="VFU14861.1"/>
    <property type="molecule type" value="Genomic_DNA"/>
</dbReference>
<reference evidence="1" key="1">
    <citation type="submission" date="2019-03" db="EMBL/GenBank/DDBJ databases">
        <authorList>
            <person name="Hao L."/>
        </authorList>
    </citation>
    <scope>NUCLEOTIDE SEQUENCE</scope>
</reference>
<dbReference type="InterPro" id="IPR012347">
    <property type="entry name" value="Ferritin-like"/>
</dbReference>
<sequence>MFKKLKKTLSLVRQETGKPLHAGEVYHLWETLTSSYNLISLVEIYMMNTEDKELHILLQGISKGTVLTRINRLEKILKEEGFTVPPRPSSKTLQGKPGAGQEVKLDDDEVIRNLAAWGHVLLMHDGRAIGAATRESVRKVFTDIVFDDMKAYSMVVNLGKKRQVFNPPPPATARSNSLNMSEVATIWDELGARHLSIMNLETYLANTNDPELIRVLKIGLKDVVLPQLERLENILKDEGFTVPARPVRRMGQGPPGKVSKIILSDAEVVQILLAAMQVYINLHITSFSVAYREDIRNMFKSFLSTEIEYLQKMMALASQRNAFNNPPVVSSKRG</sequence>
<protein>
    <recommendedName>
        <fullName evidence="2">DUF3231 family protein</fullName>
    </recommendedName>
</protein>
<proteinExistence type="predicted"/>
<dbReference type="Pfam" id="PF11553">
    <property type="entry name" value="DUF3231"/>
    <property type="match status" value="1"/>
</dbReference>
<dbReference type="InterPro" id="IPR021617">
    <property type="entry name" value="DUF3231"/>
</dbReference>
<evidence type="ECO:0000313" key="1">
    <source>
        <dbReference type="EMBL" id="VFU14861.1"/>
    </source>
</evidence>
<dbReference type="Gene3D" id="1.20.1260.10">
    <property type="match status" value="2"/>
</dbReference>
<dbReference type="AlphaFoldDB" id="A0A485M6C1"/>
<evidence type="ECO:0008006" key="2">
    <source>
        <dbReference type="Google" id="ProtNLM"/>
    </source>
</evidence>
<accession>A0A485M6C1</accession>